<name>A0A922NI05_9PLEO</name>
<protein>
    <submittedName>
        <fullName evidence="2">Uncharacterized protein</fullName>
    </submittedName>
</protein>
<comment type="caution">
    <text evidence="2">The sequence shown here is derived from an EMBL/GenBank/DDBJ whole genome shotgun (WGS) entry which is preliminary data.</text>
</comment>
<feature type="compositionally biased region" description="Acidic residues" evidence="1">
    <location>
        <begin position="24"/>
        <end position="38"/>
    </location>
</feature>
<gene>
    <name evidence="2" type="ORF">Ptr86124_003540</name>
</gene>
<organism evidence="2 3">
    <name type="scientific">Pyrenophora tritici-repentis</name>
    <dbReference type="NCBI Taxonomy" id="45151"/>
    <lineage>
        <taxon>Eukaryota</taxon>
        <taxon>Fungi</taxon>
        <taxon>Dikarya</taxon>
        <taxon>Ascomycota</taxon>
        <taxon>Pezizomycotina</taxon>
        <taxon>Dothideomycetes</taxon>
        <taxon>Pleosporomycetidae</taxon>
        <taxon>Pleosporales</taxon>
        <taxon>Pleosporineae</taxon>
        <taxon>Pleosporaceae</taxon>
        <taxon>Pyrenophora</taxon>
    </lineage>
</organism>
<accession>A0A922NI05</accession>
<reference evidence="3" key="1">
    <citation type="journal article" date="2022" name="Microb. Genom.">
        <title>A global pangenome for the wheat fungal pathogen Pyrenophora tritici-repentis and prediction of effector protein structural homology.</title>
        <authorList>
            <person name="Moolhuijzen P.M."/>
            <person name="See P.T."/>
            <person name="Shi G."/>
            <person name="Powell H.R."/>
            <person name="Cockram J."/>
            <person name="Jorgensen L.N."/>
            <person name="Benslimane H."/>
            <person name="Strelkov S.E."/>
            <person name="Turner J."/>
            <person name="Liu Z."/>
            <person name="Moffat C.S."/>
        </authorList>
    </citation>
    <scope>NUCLEOTIDE SEQUENCE [LARGE SCALE GENOMIC DNA]</scope>
</reference>
<feature type="compositionally biased region" description="Polar residues" evidence="1">
    <location>
        <begin position="56"/>
        <end position="70"/>
    </location>
</feature>
<dbReference type="AlphaFoldDB" id="A0A922NI05"/>
<keyword evidence="3" id="KW-1185">Reference proteome</keyword>
<evidence type="ECO:0000256" key="1">
    <source>
        <dbReference type="SAM" id="MobiDB-lite"/>
    </source>
</evidence>
<evidence type="ECO:0000313" key="3">
    <source>
        <dbReference type="Proteomes" id="UP000249757"/>
    </source>
</evidence>
<proteinExistence type="predicted"/>
<sequence>MSERVTPRTKSRIVSYCEISSDGDSNDGLETSDDEDDSDLYHDDSSRTDEEDDDASMSNNQELENNQEGSASGYPDTGRDITQAPMPYSHSRKEHRSFFIITRAPPKNNVPPTITTNVFCTVSGEPNDPIPIPTFELFDVAATNEKIVQDINIIAPLFSPDDPLIHQFIMRIQKRPFVAYTTPKKEASPTTWTSTDPVMDAWWLKVVNEEPRPRTTPDWLPADQSARVKPTGDLNSPFMVITGYPLVSAIHPSYATLGYHTPESALNSPSMLHFDALPVPIDRTLAPGDRPIKNKAIKGSKAYWYQTNNFLMHNSQSKVALVLGATAHDMYLASLWSRKIFSKIYAKHDYRNLRPIAILELNMEYEIQRIAILAPHPEM</sequence>
<feature type="region of interest" description="Disordered" evidence="1">
    <location>
        <begin position="1"/>
        <end position="89"/>
    </location>
</feature>
<dbReference type="EMBL" id="NRDI02000003">
    <property type="protein sequence ID" value="KAI1518239.1"/>
    <property type="molecule type" value="Genomic_DNA"/>
</dbReference>
<evidence type="ECO:0000313" key="2">
    <source>
        <dbReference type="EMBL" id="KAI1518239.1"/>
    </source>
</evidence>
<feature type="compositionally biased region" description="Basic and acidic residues" evidence="1">
    <location>
        <begin position="39"/>
        <end position="48"/>
    </location>
</feature>
<dbReference type="Proteomes" id="UP000249757">
    <property type="component" value="Unassembled WGS sequence"/>
</dbReference>